<dbReference type="Proteomes" id="UP000708298">
    <property type="component" value="Unassembled WGS sequence"/>
</dbReference>
<evidence type="ECO:0000313" key="8">
    <source>
        <dbReference type="Proteomes" id="UP000708298"/>
    </source>
</evidence>
<sequence>MDDNSRITALVQPGLIIDPLTEIAREGARRMLAEALRREVDEFLALHEGERLEDGRARVVRHGTGPERAIQTGIGPIAVARPKVRDRGQGDAASGERVQFSSAILPKWARRTRSIDALLPVLYLRGVSMGDFQEALTALLGKDAPNLSPAAISRLTAGWQDEYDRWQKRDLSARRYVYIWADGIYLQARMEPAAECILVLIGATPEGKKELLGFQVGVRESAQSWRELLIGLKDRRLHIAPELAVGDGALGFWKALEEAFPSTRHQRCWFHKIGNVLNKFPKAMIPTVKSDLQDIHHAETRAAAQKAMALFTDKYGAKYPAATQCLQKDAEALLAFYDFPAEHWQHLRTSNPIESVFATVRHRTTRTKGSLSQKTAILMVFTLVQAASKTWQRLHGSNQLPRLIEGVIFTNGVASIDASTHHAA</sequence>
<comment type="caution">
    <text evidence="7">The sequence shown here is derived from an EMBL/GenBank/DDBJ whole genome shotgun (WGS) entry which is preliminary data.</text>
</comment>
<dbReference type="PANTHER" id="PTHR33217">
    <property type="entry name" value="TRANSPOSASE FOR INSERTION SEQUENCE ELEMENT IS1081"/>
    <property type="match status" value="1"/>
</dbReference>
<dbReference type="RefSeq" id="WP_227323052.1">
    <property type="nucleotide sequence ID" value="NZ_JAESVB010000013.1"/>
</dbReference>
<keyword evidence="5 6" id="KW-0233">DNA recombination</keyword>
<dbReference type="EMBL" id="JAESVB010000013">
    <property type="protein sequence ID" value="MCB8877403.1"/>
    <property type="molecule type" value="Genomic_DNA"/>
</dbReference>
<keyword evidence="4 6" id="KW-0238">DNA-binding</keyword>
<dbReference type="AlphaFoldDB" id="A0A963YWF2"/>
<reference evidence="7" key="1">
    <citation type="journal article" date="2021" name="Microorganisms">
        <title>Acidisoma silvae sp. nov. and Acidisomacellulosilytica sp. nov., Two Acidophilic Bacteria Isolated from Decaying Wood, Hydrolyzing Cellulose and Producing Poly-3-hydroxybutyrate.</title>
        <authorList>
            <person name="Mieszkin S."/>
            <person name="Pouder E."/>
            <person name="Uroz S."/>
            <person name="Simon-Colin C."/>
            <person name="Alain K."/>
        </authorList>
    </citation>
    <scope>NUCLEOTIDE SEQUENCE</scope>
    <source>
        <strain evidence="7">HW T2.11</strain>
    </source>
</reference>
<evidence type="ECO:0000256" key="3">
    <source>
        <dbReference type="ARBA" id="ARBA00022578"/>
    </source>
</evidence>
<dbReference type="GO" id="GO:0006313">
    <property type="term" value="P:DNA transposition"/>
    <property type="evidence" value="ECO:0007669"/>
    <property type="project" value="UniProtKB-UniRule"/>
</dbReference>
<name>A0A963YWF2_9PROT</name>
<evidence type="ECO:0000256" key="6">
    <source>
        <dbReference type="RuleBase" id="RU365089"/>
    </source>
</evidence>
<dbReference type="NCBIfam" id="NF033543">
    <property type="entry name" value="transpos_IS256"/>
    <property type="match status" value="1"/>
</dbReference>
<keyword evidence="6" id="KW-0814">Transposable element</keyword>
<dbReference type="PANTHER" id="PTHR33217:SF9">
    <property type="entry name" value="MUTATOR FAMILY TRANSPOSASE"/>
    <property type="match status" value="1"/>
</dbReference>
<evidence type="ECO:0000256" key="5">
    <source>
        <dbReference type="ARBA" id="ARBA00023172"/>
    </source>
</evidence>
<dbReference type="InterPro" id="IPR001207">
    <property type="entry name" value="Transposase_mutator"/>
</dbReference>
<dbReference type="GO" id="GO:0004803">
    <property type="term" value="F:transposase activity"/>
    <property type="evidence" value="ECO:0007669"/>
    <property type="project" value="UniProtKB-UniRule"/>
</dbReference>
<dbReference type="GO" id="GO:0003677">
    <property type="term" value="F:DNA binding"/>
    <property type="evidence" value="ECO:0007669"/>
    <property type="project" value="UniProtKB-UniRule"/>
</dbReference>
<accession>A0A963YWF2</accession>
<dbReference type="Pfam" id="PF00872">
    <property type="entry name" value="Transposase_mut"/>
    <property type="match status" value="1"/>
</dbReference>
<reference evidence="7" key="2">
    <citation type="submission" date="2021-01" db="EMBL/GenBank/DDBJ databases">
        <authorList>
            <person name="Mieszkin S."/>
            <person name="Pouder E."/>
            <person name="Alain K."/>
        </authorList>
    </citation>
    <scope>NUCLEOTIDE SEQUENCE</scope>
    <source>
        <strain evidence="7">HW T2.11</strain>
    </source>
</reference>
<keyword evidence="8" id="KW-1185">Reference proteome</keyword>
<keyword evidence="3 6" id="KW-0815">Transposition</keyword>
<proteinExistence type="inferred from homology"/>
<dbReference type="PROSITE" id="PS01007">
    <property type="entry name" value="TRANSPOSASE_MUTATOR"/>
    <property type="match status" value="1"/>
</dbReference>
<protein>
    <recommendedName>
        <fullName evidence="6">Mutator family transposase</fullName>
    </recommendedName>
</protein>
<evidence type="ECO:0000313" key="7">
    <source>
        <dbReference type="EMBL" id="MCB8877403.1"/>
    </source>
</evidence>
<evidence type="ECO:0000256" key="1">
    <source>
        <dbReference type="ARBA" id="ARBA00002190"/>
    </source>
</evidence>
<organism evidence="7 8">
    <name type="scientific">Acidisoma silvae</name>
    <dbReference type="NCBI Taxonomy" id="2802396"/>
    <lineage>
        <taxon>Bacteria</taxon>
        <taxon>Pseudomonadati</taxon>
        <taxon>Pseudomonadota</taxon>
        <taxon>Alphaproteobacteria</taxon>
        <taxon>Acetobacterales</taxon>
        <taxon>Acidocellaceae</taxon>
        <taxon>Acidisoma</taxon>
    </lineage>
</organism>
<comment type="function">
    <text evidence="1 6">Required for the transposition of the insertion element.</text>
</comment>
<evidence type="ECO:0000256" key="4">
    <source>
        <dbReference type="ARBA" id="ARBA00023125"/>
    </source>
</evidence>
<comment type="similarity">
    <text evidence="2 6">Belongs to the transposase mutator family.</text>
</comment>
<evidence type="ECO:0000256" key="2">
    <source>
        <dbReference type="ARBA" id="ARBA00010961"/>
    </source>
</evidence>
<gene>
    <name evidence="7" type="ORF">ASILVAE211_19565</name>
</gene>